<keyword evidence="9" id="KW-0811">Translocation</keyword>
<evidence type="ECO:0000256" key="10">
    <source>
        <dbReference type="ARBA" id="ARBA00023136"/>
    </source>
</evidence>
<evidence type="ECO:0000256" key="7">
    <source>
        <dbReference type="ARBA" id="ARBA00022927"/>
    </source>
</evidence>
<name>A0AAU7DR40_9BACT</name>
<dbReference type="PANTHER" id="PTHR33909:SF1">
    <property type="entry name" value="SEC TRANSLOCON ACCESSORY COMPLEX SUBUNIT YAJC"/>
    <property type="match status" value="1"/>
</dbReference>
<gene>
    <name evidence="12" type="primary">yajC</name>
    <name evidence="12" type="ORF">P8935_10660</name>
</gene>
<dbReference type="SMART" id="SM01323">
    <property type="entry name" value="YajC"/>
    <property type="match status" value="1"/>
</dbReference>
<proteinExistence type="inferred from homology"/>
<evidence type="ECO:0000256" key="4">
    <source>
        <dbReference type="ARBA" id="ARBA00022448"/>
    </source>
</evidence>
<keyword evidence="5" id="KW-1003">Cell membrane</keyword>
<evidence type="ECO:0000256" key="1">
    <source>
        <dbReference type="ARBA" id="ARBA00004162"/>
    </source>
</evidence>
<keyword evidence="6 11" id="KW-0812">Transmembrane</keyword>
<evidence type="ECO:0000313" key="12">
    <source>
        <dbReference type="EMBL" id="XBH19755.1"/>
    </source>
</evidence>
<dbReference type="NCBIfam" id="TIGR00739">
    <property type="entry name" value="yajC"/>
    <property type="match status" value="1"/>
</dbReference>
<dbReference type="GO" id="GO:0005886">
    <property type="term" value="C:plasma membrane"/>
    <property type="evidence" value="ECO:0007669"/>
    <property type="project" value="UniProtKB-SubCell"/>
</dbReference>
<sequence>MSVTTSFALLAAAPAGAGSGITMLPLLLLIPLMYFVMIRPQQKRQKQWQQMLGSIKTGDRVTTAGGIRGIILSIKDDAIIIRVAPDNLKIEVAKSAIASVTTQEESGS</sequence>
<evidence type="ECO:0000256" key="5">
    <source>
        <dbReference type="ARBA" id="ARBA00022475"/>
    </source>
</evidence>
<dbReference type="PANTHER" id="PTHR33909">
    <property type="entry name" value="SEC TRANSLOCON ACCESSORY COMPLEX SUBUNIT YAJC"/>
    <property type="match status" value="1"/>
</dbReference>
<evidence type="ECO:0000256" key="3">
    <source>
        <dbReference type="ARBA" id="ARBA00014962"/>
    </source>
</evidence>
<keyword evidence="10 11" id="KW-0472">Membrane</keyword>
<dbReference type="PRINTS" id="PR01853">
    <property type="entry name" value="YAJCTRNLCASE"/>
</dbReference>
<accession>A0AAU7DR40</accession>
<protein>
    <recommendedName>
        <fullName evidence="3">Sec translocon accessory complex subunit YajC</fullName>
    </recommendedName>
</protein>
<organism evidence="12">
    <name type="scientific">Telmatobacter sp. DSM 110680</name>
    <dbReference type="NCBI Taxonomy" id="3036704"/>
    <lineage>
        <taxon>Bacteria</taxon>
        <taxon>Pseudomonadati</taxon>
        <taxon>Acidobacteriota</taxon>
        <taxon>Terriglobia</taxon>
        <taxon>Terriglobales</taxon>
        <taxon>Acidobacteriaceae</taxon>
        <taxon>Telmatobacter</taxon>
    </lineage>
</organism>
<evidence type="ECO:0000256" key="9">
    <source>
        <dbReference type="ARBA" id="ARBA00023010"/>
    </source>
</evidence>
<evidence type="ECO:0000256" key="6">
    <source>
        <dbReference type="ARBA" id="ARBA00022692"/>
    </source>
</evidence>
<keyword evidence="4" id="KW-0813">Transport</keyword>
<dbReference type="GO" id="GO:0015031">
    <property type="term" value="P:protein transport"/>
    <property type="evidence" value="ECO:0007669"/>
    <property type="project" value="UniProtKB-KW"/>
</dbReference>
<dbReference type="EMBL" id="CP121196">
    <property type="protein sequence ID" value="XBH19755.1"/>
    <property type="molecule type" value="Genomic_DNA"/>
</dbReference>
<keyword evidence="8 11" id="KW-1133">Transmembrane helix</keyword>
<feature type="transmembrane region" description="Helical" evidence="11">
    <location>
        <begin position="6"/>
        <end position="36"/>
    </location>
</feature>
<evidence type="ECO:0000256" key="2">
    <source>
        <dbReference type="ARBA" id="ARBA00006742"/>
    </source>
</evidence>
<evidence type="ECO:0000256" key="11">
    <source>
        <dbReference type="SAM" id="Phobius"/>
    </source>
</evidence>
<keyword evidence="7" id="KW-0653">Protein transport</keyword>
<dbReference type="Pfam" id="PF02699">
    <property type="entry name" value="YajC"/>
    <property type="match status" value="1"/>
</dbReference>
<reference evidence="12" key="1">
    <citation type="submission" date="2023-03" db="EMBL/GenBank/DDBJ databases">
        <title>Edaphobacter sp.</title>
        <authorList>
            <person name="Huber K.J."/>
            <person name="Papendorf J."/>
            <person name="Pilke C."/>
            <person name="Bunk B."/>
            <person name="Sproeer C."/>
            <person name="Pester M."/>
        </authorList>
    </citation>
    <scope>NUCLEOTIDE SEQUENCE</scope>
    <source>
        <strain evidence="12">DSM 110680</strain>
    </source>
</reference>
<dbReference type="AlphaFoldDB" id="A0AAU7DR40"/>
<dbReference type="InterPro" id="IPR003849">
    <property type="entry name" value="Preprotein_translocase_YajC"/>
</dbReference>
<dbReference type="RefSeq" id="WP_348264976.1">
    <property type="nucleotide sequence ID" value="NZ_CP121196.1"/>
</dbReference>
<evidence type="ECO:0000256" key="8">
    <source>
        <dbReference type="ARBA" id="ARBA00022989"/>
    </source>
</evidence>
<comment type="subcellular location">
    <subcellularLocation>
        <location evidence="1">Cell membrane</location>
        <topology evidence="1">Single-pass membrane protein</topology>
    </subcellularLocation>
</comment>
<comment type="similarity">
    <text evidence="2">Belongs to the YajC family.</text>
</comment>